<feature type="region of interest" description="Disordered" evidence="1">
    <location>
        <begin position="479"/>
        <end position="499"/>
    </location>
</feature>
<keyword evidence="2" id="KW-1133">Transmembrane helix</keyword>
<feature type="signal peptide" evidence="3">
    <location>
        <begin position="1"/>
        <end position="18"/>
    </location>
</feature>
<evidence type="ECO:0000256" key="2">
    <source>
        <dbReference type="SAM" id="Phobius"/>
    </source>
</evidence>
<dbReference type="InterPro" id="IPR003961">
    <property type="entry name" value="FN3_dom"/>
</dbReference>
<dbReference type="Gene3D" id="2.60.40.10">
    <property type="entry name" value="Immunoglobulins"/>
    <property type="match status" value="1"/>
</dbReference>
<dbReference type="AlphaFoldDB" id="A0AA88Q1F1"/>
<gene>
    <name evidence="5" type="ORF">Q8A67_008361</name>
</gene>
<evidence type="ECO:0000313" key="5">
    <source>
        <dbReference type="EMBL" id="KAK2903648.1"/>
    </source>
</evidence>
<keyword evidence="2" id="KW-0472">Membrane</keyword>
<evidence type="ECO:0000313" key="6">
    <source>
        <dbReference type="Proteomes" id="UP001187343"/>
    </source>
</evidence>
<evidence type="ECO:0000256" key="1">
    <source>
        <dbReference type="SAM" id="MobiDB-lite"/>
    </source>
</evidence>
<keyword evidence="2" id="KW-0812">Transmembrane</keyword>
<organism evidence="5 6">
    <name type="scientific">Cirrhinus molitorella</name>
    <name type="common">mud carp</name>
    <dbReference type="NCBI Taxonomy" id="172907"/>
    <lineage>
        <taxon>Eukaryota</taxon>
        <taxon>Metazoa</taxon>
        <taxon>Chordata</taxon>
        <taxon>Craniata</taxon>
        <taxon>Vertebrata</taxon>
        <taxon>Euteleostomi</taxon>
        <taxon>Actinopterygii</taxon>
        <taxon>Neopterygii</taxon>
        <taxon>Teleostei</taxon>
        <taxon>Ostariophysi</taxon>
        <taxon>Cypriniformes</taxon>
        <taxon>Cyprinidae</taxon>
        <taxon>Labeoninae</taxon>
        <taxon>Labeonini</taxon>
        <taxon>Cirrhinus</taxon>
    </lineage>
</organism>
<dbReference type="PANTHER" id="PTHR20859:SF53">
    <property type="entry name" value="INTERLEUKIN-22 RECEPTOR SUBUNIT ALPHA-1"/>
    <property type="match status" value="1"/>
</dbReference>
<keyword evidence="6" id="KW-1185">Reference proteome</keyword>
<dbReference type="GO" id="GO:0004896">
    <property type="term" value="F:cytokine receptor activity"/>
    <property type="evidence" value="ECO:0007669"/>
    <property type="project" value="TreeGrafter"/>
</dbReference>
<evidence type="ECO:0000259" key="4">
    <source>
        <dbReference type="Pfam" id="PF01108"/>
    </source>
</evidence>
<proteinExistence type="predicted"/>
<feature type="chain" id="PRO_5041696276" description="Fibronectin type-III domain-containing protein" evidence="3">
    <location>
        <begin position="19"/>
        <end position="524"/>
    </location>
</feature>
<keyword evidence="3" id="KW-0732">Signal</keyword>
<dbReference type="GO" id="GO:0005886">
    <property type="term" value="C:plasma membrane"/>
    <property type="evidence" value="ECO:0007669"/>
    <property type="project" value="TreeGrafter"/>
</dbReference>
<feature type="domain" description="Fibronectin type-III" evidence="4">
    <location>
        <begin position="24"/>
        <end position="99"/>
    </location>
</feature>
<dbReference type="InterPro" id="IPR050650">
    <property type="entry name" value="Type-II_Cytokine-TF_Rcpt"/>
</dbReference>
<reference evidence="5" key="1">
    <citation type="submission" date="2023-08" db="EMBL/GenBank/DDBJ databases">
        <title>Chromosome-level Genome Assembly of mud carp (Cirrhinus molitorella).</title>
        <authorList>
            <person name="Liu H."/>
        </authorList>
    </citation>
    <scope>NUCLEOTIDE SEQUENCE</scope>
    <source>
        <strain evidence="5">Prfri</strain>
        <tissue evidence="5">Muscle</tissue>
    </source>
</reference>
<sequence>MWLLKVAIFLLCCAGCWGQSCNRTKAYFKSRNFFSVLHWDPVDIPGQTVLYSVQCSLYGNPYKPVTWCQNISTAVCDMTDAMIHVTSDVTSKYRVKVSAGGQCLGEVTFSPFWETTFEAPQLSVTSNQTHLNVTVSPPMAAWNHSIANFRFWGKGSIRSSIKYTVHLTQPESLAGKVFEDSSRSVIIWVTKLDVQYCGEVFYTLTHPGPTRPSENAPFCLNVSESRSWLHIIIWPCLLALLLLIILPIRLCQLSVKRKRPPPKSLDLTKYNSPAFCAERPDSISKVEVWSGFDPKFEPQAVFPPQKSEVVFNDGYASQDHCDLELACDQPDIPVPDSAESSVHYSMILPVKISNEPSFDGTTDETNSDSFGPDSISTFLIGHLEAESSSGPLVIPVRPAENGTLQFNNCLFLCNSGQSSPAPTQDSEGLTGEGIPLLSDHSQNDSWCNSSCLPVHVPEVVTSSYRQNWVPGIPLEGQQDQRTYIKRTDPTEPDKDFNDEEEARVGVVFLERWKVKMQGLSLSCN</sequence>
<feature type="compositionally biased region" description="Basic and acidic residues" evidence="1">
    <location>
        <begin position="485"/>
        <end position="495"/>
    </location>
</feature>
<dbReference type="PROSITE" id="PS51257">
    <property type="entry name" value="PROKAR_LIPOPROTEIN"/>
    <property type="match status" value="1"/>
</dbReference>
<dbReference type="InterPro" id="IPR013783">
    <property type="entry name" value="Ig-like_fold"/>
</dbReference>
<dbReference type="SUPFAM" id="SSF49265">
    <property type="entry name" value="Fibronectin type III"/>
    <property type="match status" value="2"/>
</dbReference>
<accession>A0AA88Q1F1</accession>
<feature type="transmembrane region" description="Helical" evidence="2">
    <location>
        <begin position="228"/>
        <end position="250"/>
    </location>
</feature>
<protein>
    <recommendedName>
        <fullName evidence="4">Fibronectin type-III domain-containing protein</fullName>
    </recommendedName>
</protein>
<name>A0AA88Q1F1_9TELE</name>
<dbReference type="InterPro" id="IPR036116">
    <property type="entry name" value="FN3_sf"/>
</dbReference>
<dbReference type="PANTHER" id="PTHR20859">
    <property type="entry name" value="INTERFERON/INTERLEUKIN RECEPTOR"/>
    <property type="match status" value="1"/>
</dbReference>
<comment type="caution">
    <text evidence="5">The sequence shown here is derived from an EMBL/GenBank/DDBJ whole genome shotgun (WGS) entry which is preliminary data.</text>
</comment>
<dbReference type="Proteomes" id="UP001187343">
    <property type="component" value="Unassembled WGS sequence"/>
</dbReference>
<dbReference type="EMBL" id="JAUYZG010000007">
    <property type="protein sequence ID" value="KAK2903648.1"/>
    <property type="molecule type" value="Genomic_DNA"/>
</dbReference>
<dbReference type="Pfam" id="PF01108">
    <property type="entry name" value="Tissue_fac"/>
    <property type="match status" value="1"/>
</dbReference>
<evidence type="ECO:0000256" key="3">
    <source>
        <dbReference type="SAM" id="SignalP"/>
    </source>
</evidence>